<accession>N8YQA0</accession>
<gene>
    <name evidence="1" type="ORF">F959_00122</name>
</gene>
<proteinExistence type="predicted"/>
<dbReference type="HOGENOM" id="CLU_3148408_0_0_6"/>
<organism evidence="1 2">
    <name type="scientific">Acinetobacter venetianus (strain ATCC 31012 / DSM 23050 / BCRC 14357 / CCUG 45561 / CIP 110063 / KCTC 2702 / LMG 19082 / RAG-1)</name>
    <dbReference type="NCBI Taxonomy" id="1191460"/>
    <lineage>
        <taxon>Bacteria</taxon>
        <taxon>Pseudomonadati</taxon>
        <taxon>Pseudomonadota</taxon>
        <taxon>Gammaproteobacteria</taxon>
        <taxon>Moraxellales</taxon>
        <taxon>Moraxellaceae</taxon>
        <taxon>Acinetobacter</taxon>
    </lineage>
</organism>
<dbReference type="AlphaFoldDB" id="N8YQA0"/>
<dbReference type="PATRIC" id="fig|1191460.12.peg.119"/>
<dbReference type="EMBL" id="APPO01000001">
    <property type="protein sequence ID" value="ENV38987.1"/>
    <property type="molecule type" value="Genomic_DNA"/>
</dbReference>
<protein>
    <submittedName>
        <fullName evidence="1">Uncharacterized protein</fullName>
    </submittedName>
</protein>
<keyword evidence="2" id="KW-1185">Reference proteome</keyword>
<evidence type="ECO:0000313" key="2">
    <source>
        <dbReference type="Proteomes" id="UP000018445"/>
    </source>
</evidence>
<comment type="caution">
    <text evidence="1">The sequence shown here is derived from an EMBL/GenBank/DDBJ whole genome shotgun (WGS) entry which is preliminary data.</text>
</comment>
<evidence type="ECO:0000313" key="1">
    <source>
        <dbReference type="EMBL" id="ENV38987.1"/>
    </source>
</evidence>
<reference evidence="1 2" key="1">
    <citation type="submission" date="2013-02" db="EMBL/GenBank/DDBJ databases">
        <title>The Genome Sequence of Acinetobacter venetianus CIP 110063.</title>
        <authorList>
            <consortium name="The Broad Institute Genome Sequencing Platform"/>
            <consortium name="The Broad Institute Genome Sequencing Center for Infectious Disease"/>
            <person name="Cerqueira G."/>
            <person name="Feldgarden M."/>
            <person name="Courvalin P."/>
            <person name="Perichon B."/>
            <person name="Grillot-Courvalin C."/>
            <person name="Clermont D."/>
            <person name="Rocha E."/>
            <person name="Yoon E.-J."/>
            <person name="Nemec A."/>
            <person name="Walker B."/>
            <person name="Young S.K."/>
            <person name="Zeng Q."/>
            <person name="Gargeya S."/>
            <person name="Fitzgerald M."/>
            <person name="Haas B."/>
            <person name="Abouelleil A."/>
            <person name="Alvarado L."/>
            <person name="Arachchi H.M."/>
            <person name="Berlin A.M."/>
            <person name="Chapman S.B."/>
            <person name="Dewar J."/>
            <person name="Goldberg J."/>
            <person name="Griggs A."/>
            <person name="Gujja S."/>
            <person name="Hansen M."/>
            <person name="Howarth C."/>
            <person name="Imamovic A."/>
            <person name="Larimer J."/>
            <person name="McCowan C."/>
            <person name="Murphy C."/>
            <person name="Neiman D."/>
            <person name="Pearson M."/>
            <person name="Priest M."/>
            <person name="Roberts A."/>
            <person name="Saif S."/>
            <person name="Shea T."/>
            <person name="Sisk P."/>
            <person name="Sykes S."/>
            <person name="Wortman J."/>
            <person name="Nusbaum C."/>
            <person name="Birren B."/>
        </authorList>
    </citation>
    <scope>NUCLEOTIDE SEQUENCE [LARGE SCALE GENOMIC DNA]</scope>
    <source>
        <strain evidence="2">ATCC 31012 / DSM 23050 / BCRC 14357 / CCUG 45561 / CIP 110063 / KCTC 2702 / LMG 19082 / RAG-1</strain>
    </source>
</reference>
<dbReference type="Proteomes" id="UP000018445">
    <property type="component" value="Unassembled WGS sequence"/>
</dbReference>
<sequence length="48" mass="5411">MVCLGLVNENIAQNEPEIVLSVIKLLETLFISSLYDMFFDVVGLFVAY</sequence>
<name>N8YQA0_ACIVR</name>